<dbReference type="InterPro" id="IPR016024">
    <property type="entry name" value="ARM-type_fold"/>
</dbReference>
<name>A0A8J8T8G2_HALGN</name>
<evidence type="ECO:0000256" key="1">
    <source>
        <dbReference type="SAM" id="Coils"/>
    </source>
</evidence>
<proteinExistence type="predicted"/>
<accession>A0A8J8T8G2</accession>
<keyword evidence="4" id="KW-1185">Reference proteome</keyword>
<dbReference type="SUPFAM" id="SSF48371">
    <property type="entry name" value="ARM repeat"/>
    <property type="match status" value="1"/>
</dbReference>
<sequence length="1354" mass="151901">MKSAKAQPSATSAANNKKRKLNEVSNSGESSDKAHKISSKGEREASNQRAKSVVGKKQVKSENRAREDSIERKQMLEIGQAKSAKKAKESEEAFVDASDDAIKGSLYSLFQLAERAPQQLKSAIDALVQGKNSTPEFVVKTMFFYFMELMGMGDISDLSLKCQIIAKNDDEKKLKSLFSDLDEKQISFEKLVFFSLDKRAVLQKKFLKKVCKLFVGDVVDMLPDNAAFLTDVVHRVVILSSSTHRLVRYSFTFVGLYLYKCLLSQQKDLASLKIQLETKKKNEEKLKQDQQAAATHIQVKAISQAHEIVKTATLVLQRRILQKRSADVQDIVRKSVYEFILQLDSQEVSAAFTMENTELFDVVFEALRDKDVAVARIALQIVYHLLTKTVGDADSLKQIQSRIIKDKLQILKMAIPNSTTDIITTTRALQVVQRLIELNPGVFAKHHLQMLFNLAHFPSQAVKEDVGRLLLTYSSEFDDQSSLLELQKINTHKTNYDEFKVNFREEPNKSSKQIIKLVKLFEKEVQTKSQYLKQINRANDGGAEDILVVPNIDKEEVQAIMSQDCEERAILLFETFNKLTSVVFDLESMVGILKQEDLDQNTQETVAHLMFTSIMYLNQVKGQITIVNKSGSGGDQTAATGPNIVYLKYWDLATGYLKLSVLNELIQTYRTTNSILEPLLRTTLILNKTFDQGSSKDMGSSDEDVSKVLAKTLLKIVDNTLVTEHRPESESIVKTALLDLLALQRVQPSISNELKKLVIEFNEKLRQEVLPRLFNKDASKQRGSLPFDAKASILNEEALSFIYKYNLLMSHSSLQDACDKSTEFVLQMASFGIQHFTSALSDQQKESRSLEKLSRKALTTLFEVPYILVDQLMSVSDGGSEIIKAQEKLVHSLIDFYLDTHALFQTSAQKDLGQLTCLHFLIETIVLASGNEKQSTSYVVTLNEIPRAKDFIMDLITSVSGRIKGQDTVVQEQFSRLLSLLSRDIGTMISDIGIEFLCAFGCGVMARDSLVQREMRKLYVGYKGRDSLLLESKKSILYSLVLKTVIHLYSSVSDAKTMRIADATIEDLKKERAQMEEGTLEKFKATALSEIEIFARIRNIQSFLKNFFNSIMMHVLHIKGQQQGGTSFISKQQDEVAFVKFIEDICRYSFSSPNNYPLLLVIKTCLHRSFLTQPKLFDVVIKGVQLFVDRVRESSLQLSTSFAQAPEGGQDAPADERSVILNAQVEWLTYVSERIASKASGVVAAPPKKSLAIAKMPTDGKENTDHLNQSRPEEEAKMAVDNGTDSEDEANPSKADAKSRETHKPTKHVEGIDTSKLVGKRAPPPSEAPPKRSSSRSAGAKREEAGAKKQKKVK</sequence>
<organism evidence="3 4">
    <name type="scientific">Halteria grandinella</name>
    <dbReference type="NCBI Taxonomy" id="5974"/>
    <lineage>
        <taxon>Eukaryota</taxon>
        <taxon>Sar</taxon>
        <taxon>Alveolata</taxon>
        <taxon>Ciliophora</taxon>
        <taxon>Intramacronucleata</taxon>
        <taxon>Spirotrichea</taxon>
        <taxon>Stichotrichia</taxon>
        <taxon>Sporadotrichida</taxon>
        <taxon>Halteriidae</taxon>
        <taxon>Halteria</taxon>
    </lineage>
</organism>
<evidence type="ECO:0000313" key="3">
    <source>
        <dbReference type="EMBL" id="TNV86342.1"/>
    </source>
</evidence>
<evidence type="ECO:0000313" key="4">
    <source>
        <dbReference type="Proteomes" id="UP000785679"/>
    </source>
</evidence>
<feature type="compositionally biased region" description="Basic and acidic residues" evidence="2">
    <location>
        <begin position="30"/>
        <end position="46"/>
    </location>
</feature>
<feature type="region of interest" description="Disordered" evidence="2">
    <location>
        <begin position="1253"/>
        <end position="1354"/>
    </location>
</feature>
<feature type="compositionally biased region" description="Basic and acidic residues" evidence="2">
    <location>
        <begin position="59"/>
        <end position="75"/>
    </location>
</feature>
<evidence type="ECO:0000256" key="2">
    <source>
        <dbReference type="SAM" id="MobiDB-lite"/>
    </source>
</evidence>
<feature type="region of interest" description="Disordered" evidence="2">
    <location>
        <begin position="1"/>
        <end position="84"/>
    </location>
</feature>
<gene>
    <name evidence="3" type="ORF">FGO68_gene2253</name>
</gene>
<comment type="caution">
    <text evidence="3">The sequence shown here is derived from an EMBL/GenBank/DDBJ whole genome shotgun (WGS) entry which is preliminary data.</text>
</comment>
<protein>
    <submittedName>
        <fullName evidence="3">Uncharacterized protein</fullName>
    </submittedName>
</protein>
<dbReference type="Proteomes" id="UP000785679">
    <property type="component" value="Unassembled WGS sequence"/>
</dbReference>
<reference evidence="3" key="1">
    <citation type="submission" date="2019-06" db="EMBL/GenBank/DDBJ databases">
        <authorList>
            <person name="Zheng W."/>
        </authorList>
    </citation>
    <scope>NUCLEOTIDE SEQUENCE</scope>
    <source>
        <strain evidence="3">QDHG01</strain>
    </source>
</reference>
<feature type="compositionally biased region" description="Polar residues" evidence="2">
    <location>
        <begin position="1"/>
        <end position="15"/>
    </location>
</feature>
<dbReference type="EMBL" id="RRYP01001150">
    <property type="protein sequence ID" value="TNV86342.1"/>
    <property type="molecule type" value="Genomic_DNA"/>
</dbReference>
<feature type="coiled-coil region" evidence="1">
    <location>
        <begin position="262"/>
        <end position="293"/>
    </location>
</feature>
<feature type="compositionally biased region" description="Basic and acidic residues" evidence="2">
    <location>
        <begin position="1295"/>
        <end position="1313"/>
    </location>
</feature>
<dbReference type="OrthoDB" id="10566396at2759"/>
<keyword evidence="1" id="KW-0175">Coiled coil</keyword>